<dbReference type="AlphaFoldDB" id="A0A0D2UD24"/>
<organism evidence="2 3">
    <name type="scientific">Gossypium raimondii</name>
    <name type="common">Peruvian cotton</name>
    <name type="synonym">Gossypium klotzschianum subsp. raimondii</name>
    <dbReference type="NCBI Taxonomy" id="29730"/>
    <lineage>
        <taxon>Eukaryota</taxon>
        <taxon>Viridiplantae</taxon>
        <taxon>Streptophyta</taxon>
        <taxon>Embryophyta</taxon>
        <taxon>Tracheophyta</taxon>
        <taxon>Spermatophyta</taxon>
        <taxon>Magnoliopsida</taxon>
        <taxon>eudicotyledons</taxon>
        <taxon>Gunneridae</taxon>
        <taxon>Pentapetalae</taxon>
        <taxon>rosids</taxon>
        <taxon>malvids</taxon>
        <taxon>Malvales</taxon>
        <taxon>Malvaceae</taxon>
        <taxon>Malvoideae</taxon>
        <taxon>Gossypium</taxon>
    </lineage>
</organism>
<evidence type="ECO:0000313" key="3">
    <source>
        <dbReference type="Proteomes" id="UP000032304"/>
    </source>
</evidence>
<proteinExistence type="predicted"/>
<dbReference type="Gramene" id="KJB53490">
    <property type="protein sequence ID" value="KJB53490"/>
    <property type="gene ID" value="B456_009G316300"/>
</dbReference>
<name>A0A0D2UD24_GOSRA</name>
<dbReference type="Proteomes" id="UP000032304">
    <property type="component" value="Chromosome 9"/>
</dbReference>
<sequence length="79" mass="9138">MEEWKDEIPPLPAKEQFKSKRDDEDIDDSNIKESWEDEDELAPPPACGRSRFMFLMWGFGMMQRPIGLKAIGSMESDSN</sequence>
<keyword evidence="3" id="KW-1185">Reference proteome</keyword>
<evidence type="ECO:0000313" key="2">
    <source>
        <dbReference type="EMBL" id="KJB53490.1"/>
    </source>
</evidence>
<feature type="region of interest" description="Disordered" evidence="1">
    <location>
        <begin position="1"/>
        <end position="45"/>
    </location>
</feature>
<evidence type="ECO:0000256" key="1">
    <source>
        <dbReference type="SAM" id="MobiDB-lite"/>
    </source>
</evidence>
<dbReference type="EMBL" id="CM001748">
    <property type="protein sequence ID" value="KJB53490.1"/>
    <property type="molecule type" value="Genomic_DNA"/>
</dbReference>
<accession>A0A0D2UD24</accession>
<feature type="compositionally biased region" description="Basic and acidic residues" evidence="1">
    <location>
        <begin position="15"/>
        <end position="34"/>
    </location>
</feature>
<protein>
    <submittedName>
        <fullName evidence="2">Uncharacterized protein</fullName>
    </submittedName>
</protein>
<dbReference type="OMA" id="RFMFLMW"/>
<reference evidence="2 3" key="1">
    <citation type="journal article" date="2012" name="Nature">
        <title>Repeated polyploidization of Gossypium genomes and the evolution of spinnable cotton fibres.</title>
        <authorList>
            <person name="Paterson A.H."/>
            <person name="Wendel J.F."/>
            <person name="Gundlach H."/>
            <person name="Guo H."/>
            <person name="Jenkins J."/>
            <person name="Jin D."/>
            <person name="Llewellyn D."/>
            <person name="Showmaker K.C."/>
            <person name="Shu S."/>
            <person name="Udall J."/>
            <person name="Yoo M.J."/>
            <person name="Byers R."/>
            <person name="Chen W."/>
            <person name="Doron-Faigenboim A."/>
            <person name="Duke M.V."/>
            <person name="Gong L."/>
            <person name="Grimwood J."/>
            <person name="Grover C."/>
            <person name="Grupp K."/>
            <person name="Hu G."/>
            <person name="Lee T.H."/>
            <person name="Li J."/>
            <person name="Lin L."/>
            <person name="Liu T."/>
            <person name="Marler B.S."/>
            <person name="Page J.T."/>
            <person name="Roberts A.W."/>
            <person name="Romanel E."/>
            <person name="Sanders W.S."/>
            <person name="Szadkowski E."/>
            <person name="Tan X."/>
            <person name="Tang H."/>
            <person name="Xu C."/>
            <person name="Wang J."/>
            <person name="Wang Z."/>
            <person name="Zhang D."/>
            <person name="Zhang L."/>
            <person name="Ashrafi H."/>
            <person name="Bedon F."/>
            <person name="Bowers J.E."/>
            <person name="Brubaker C.L."/>
            <person name="Chee P.W."/>
            <person name="Das S."/>
            <person name="Gingle A.R."/>
            <person name="Haigler C.H."/>
            <person name="Harker D."/>
            <person name="Hoffmann L.V."/>
            <person name="Hovav R."/>
            <person name="Jones D.C."/>
            <person name="Lemke C."/>
            <person name="Mansoor S."/>
            <person name="ur Rahman M."/>
            <person name="Rainville L.N."/>
            <person name="Rambani A."/>
            <person name="Reddy U.K."/>
            <person name="Rong J.K."/>
            <person name="Saranga Y."/>
            <person name="Scheffler B.E."/>
            <person name="Scheffler J.A."/>
            <person name="Stelly D.M."/>
            <person name="Triplett B.A."/>
            <person name="Van Deynze A."/>
            <person name="Vaslin M.F."/>
            <person name="Waghmare V.N."/>
            <person name="Walford S.A."/>
            <person name="Wright R.J."/>
            <person name="Zaki E.A."/>
            <person name="Zhang T."/>
            <person name="Dennis E.S."/>
            <person name="Mayer K.F."/>
            <person name="Peterson D.G."/>
            <person name="Rokhsar D.S."/>
            <person name="Wang X."/>
            <person name="Schmutz J."/>
        </authorList>
    </citation>
    <scope>NUCLEOTIDE SEQUENCE [LARGE SCALE GENOMIC DNA]</scope>
</reference>
<gene>
    <name evidence="2" type="ORF">B456_009G316300</name>
</gene>